<comment type="subcellular location">
    <subcellularLocation>
        <location evidence="1">Membrane</location>
        <topology evidence="1">Multi-pass membrane protein</topology>
    </subcellularLocation>
</comment>
<feature type="transmembrane region" description="Helical" evidence="7">
    <location>
        <begin position="554"/>
        <end position="577"/>
    </location>
</feature>
<reference evidence="9" key="1">
    <citation type="journal article" date="2023" name="Mol. Phylogenet. Evol.">
        <title>Genome-scale phylogeny and comparative genomics of the fungal order Sordariales.</title>
        <authorList>
            <person name="Hensen N."/>
            <person name="Bonometti L."/>
            <person name="Westerberg I."/>
            <person name="Brannstrom I.O."/>
            <person name="Guillou S."/>
            <person name="Cros-Aarteil S."/>
            <person name="Calhoun S."/>
            <person name="Haridas S."/>
            <person name="Kuo A."/>
            <person name="Mondo S."/>
            <person name="Pangilinan J."/>
            <person name="Riley R."/>
            <person name="LaButti K."/>
            <person name="Andreopoulos B."/>
            <person name="Lipzen A."/>
            <person name="Chen C."/>
            <person name="Yan M."/>
            <person name="Daum C."/>
            <person name="Ng V."/>
            <person name="Clum A."/>
            <person name="Steindorff A."/>
            <person name="Ohm R.A."/>
            <person name="Martin F."/>
            <person name="Silar P."/>
            <person name="Natvig D.O."/>
            <person name="Lalanne C."/>
            <person name="Gautier V."/>
            <person name="Ament-Velasquez S.L."/>
            <person name="Kruys A."/>
            <person name="Hutchinson M.I."/>
            <person name="Powell A.J."/>
            <person name="Barry K."/>
            <person name="Miller A.N."/>
            <person name="Grigoriev I.V."/>
            <person name="Debuchy R."/>
            <person name="Gladieux P."/>
            <person name="Hiltunen Thoren M."/>
            <person name="Johannesson H."/>
        </authorList>
    </citation>
    <scope>NUCLEOTIDE SEQUENCE</scope>
    <source>
        <strain evidence="9">CBS 232.78</strain>
    </source>
</reference>
<dbReference type="PANTHER" id="PTHR23501">
    <property type="entry name" value="MAJOR FACILITATOR SUPERFAMILY"/>
    <property type="match status" value="1"/>
</dbReference>
<dbReference type="InterPro" id="IPR036259">
    <property type="entry name" value="MFS_trans_sf"/>
</dbReference>
<dbReference type="Gene3D" id="1.20.1250.20">
    <property type="entry name" value="MFS general substrate transporter like domains"/>
    <property type="match status" value="2"/>
</dbReference>
<name>A0AAE0NXH9_9PEZI</name>
<dbReference type="AlphaFoldDB" id="A0AAE0NXH9"/>
<evidence type="ECO:0000256" key="7">
    <source>
        <dbReference type="SAM" id="Phobius"/>
    </source>
</evidence>
<feature type="region of interest" description="Disordered" evidence="6">
    <location>
        <begin position="1"/>
        <end position="68"/>
    </location>
</feature>
<organism evidence="9 10">
    <name type="scientific">Podospora didyma</name>
    <dbReference type="NCBI Taxonomy" id="330526"/>
    <lineage>
        <taxon>Eukaryota</taxon>
        <taxon>Fungi</taxon>
        <taxon>Dikarya</taxon>
        <taxon>Ascomycota</taxon>
        <taxon>Pezizomycotina</taxon>
        <taxon>Sordariomycetes</taxon>
        <taxon>Sordariomycetidae</taxon>
        <taxon>Sordariales</taxon>
        <taxon>Podosporaceae</taxon>
        <taxon>Podospora</taxon>
    </lineage>
</organism>
<reference evidence="9" key="2">
    <citation type="submission" date="2023-06" db="EMBL/GenBank/DDBJ databases">
        <authorList>
            <consortium name="Lawrence Berkeley National Laboratory"/>
            <person name="Haridas S."/>
            <person name="Hensen N."/>
            <person name="Bonometti L."/>
            <person name="Westerberg I."/>
            <person name="Brannstrom I.O."/>
            <person name="Guillou S."/>
            <person name="Cros-Aarteil S."/>
            <person name="Calhoun S."/>
            <person name="Kuo A."/>
            <person name="Mondo S."/>
            <person name="Pangilinan J."/>
            <person name="Riley R."/>
            <person name="LaButti K."/>
            <person name="Andreopoulos B."/>
            <person name="Lipzen A."/>
            <person name="Chen C."/>
            <person name="Yanf M."/>
            <person name="Daum C."/>
            <person name="Ng V."/>
            <person name="Clum A."/>
            <person name="Steindorff A."/>
            <person name="Ohm R."/>
            <person name="Martin F."/>
            <person name="Silar P."/>
            <person name="Natvig D."/>
            <person name="Lalanne C."/>
            <person name="Gautier V."/>
            <person name="Ament-velasquez S.L."/>
            <person name="Kruys A."/>
            <person name="Hutchinson M.I."/>
            <person name="Powell A.J."/>
            <person name="Barry K."/>
            <person name="Miller A.N."/>
            <person name="Grigoriev I.V."/>
            <person name="Debuchy R."/>
            <person name="Gladieux P."/>
            <person name="Thoren M.H."/>
            <person name="Johannesson H."/>
        </authorList>
    </citation>
    <scope>NUCLEOTIDE SEQUENCE</scope>
    <source>
        <strain evidence="9">CBS 232.78</strain>
    </source>
</reference>
<feature type="region of interest" description="Disordered" evidence="6">
    <location>
        <begin position="582"/>
        <end position="606"/>
    </location>
</feature>
<feature type="transmembrane region" description="Helical" evidence="7">
    <location>
        <begin position="446"/>
        <end position="468"/>
    </location>
</feature>
<proteinExistence type="inferred from homology"/>
<evidence type="ECO:0000256" key="4">
    <source>
        <dbReference type="ARBA" id="ARBA00022989"/>
    </source>
</evidence>
<gene>
    <name evidence="9" type="ORF">B0H63DRAFT_427827</name>
</gene>
<feature type="transmembrane region" description="Helical" evidence="7">
    <location>
        <begin position="282"/>
        <end position="303"/>
    </location>
</feature>
<evidence type="ECO:0000313" key="9">
    <source>
        <dbReference type="EMBL" id="KAK3389374.1"/>
    </source>
</evidence>
<dbReference type="CDD" id="cd17502">
    <property type="entry name" value="MFS_Azr1_MDR_like"/>
    <property type="match status" value="1"/>
</dbReference>
<feature type="compositionally biased region" description="Basic and acidic residues" evidence="6">
    <location>
        <begin position="1"/>
        <end position="20"/>
    </location>
</feature>
<dbReference type="PANTHER" id="PTHR23501:SF193">
    <property type="entry name" value="MULTIDRUG TRANSPORTER, PUTATIVE (AFU_ORTHOLOGUE AFUA_8G00940)-RELATED"/>
    <property type="match status" value="1"/>
</dbReference>
<keyword evidence="10" id="KW-1185">Reference proteome</keyword>
<feature type="transmembrane region" description="Helical" evidence="7">
    <location>
        <begin position="480"/>
        <end position="503"/>
    </location>
</feature>
<feature type="compositionally biased region" description="Basic and acidic residues" evidence="6">
    <location>
        <begin position="582"/>
        <end position="596"/>
    </location>
</feature>
<dbReference type="Pfam" id="PF07690">
    <property type="entry name" value="MFS_1"/>
    <property type="match status" value="1"/>
</dbReference>
<accession>A0AAE0NXH9</accession>
<feature type="transmembrane region" description="Helical" evidence="7">
    <location>
        <begin position="211"/>
        <end position="231"/>
    </location>
</feature>
<evidence type="ECO:0000259" key="8">
    <source>
        <dbReference type="PROSITE" id="PS50850"/>
    </source>
</evidence>
<dbReference type="GO" id="GO:0005886">
    <property type="term" value="C:plasma membrane"/>
    <property type="evidence" value="ECO:0007669"/>
    <property type="project" value="TreeGrafter"/>
</dbReference>
<evidence type="ECO:0000256" key="2">
    <source>
        <dbReference type="ARBA" id="ARBA00007520"/>
    </source>
</evidence>
<dbReference type="InterPro" id="IPR020846">
    <property type="entry name" value="MFS_dom"/>
</dbReference>
<comment type="caution">
    <text evidence="9">The sequence shown here is derived from an EMBL/GenBank/DDBJ whole genome shotgun (WGS) entry which is preliminary data.</text>
</comment>
<feature type="transmembrane region" description="Helical" evidence="7">
    <location>
        <begin position="352"/>
        <end position="373"/>
    </location>
</feature>
<dbReference type="PROSITE" id="PS50850">
    <property type="entry name" value="MFS"/>
    <property type="match status" value="1"/>
</dbReference>
<dbReference type="Proteomes" id="UP001285441">
    <property type="component" value="Unassembled WGS sequence"/>
</dbReference>
<keyword evidence="4 7" id="KW-1133">Transmembrane helix</keyword>
<evidence type="ECO:0000256" key="3">
    <source>
        <dbReference type="ARBA" id="ARBA00022692"/>
    </source>
</evidence>
<protein>
    <submittedName>
        <fullName evidence="9">MFS multidrug transporter</fullName>
    </submittedName>
</protein>
<keyword evidence="5 7" id="KW-0472">Membrane</keyword>
<feature type="transmembrane region" description="Helical" evidence="7">
    <location>
        <begin position="178"/>
        <end position="199"/>
    </location>
</feature>
<dbReference type="GO" id="GO:0022857">
    <property type="term" value="F:transmembrane transporter activity"/>
    <property type="evidence" value="ECO:0007669"/>
    <property type="project" value="InterPro"/>
</dbReference>
<evidence type="ECO:0000313" key="10">
    <source>
        <dbReference type="Proteomes" id="UP001285441"/>
    </source>
</evidence>
<feature type="transmembrane region" description="Helical" evidence="7">
    <location>
        <begin position="309"/>
        <end position="332"/>
    </location>
</feature>
<feature type="compositionally biased region" description="Polar residues" evidence="6">
    <location>
        <begin position="23"/>
        <end position="33"/>
    </location>
</feature>
<feature type="transmembrane region" description="Helical" evidence="7">
    <location>
        <begin position="152"/>
        <end position="172"/>
    </location>
</feature>
<sequence>MALESEGQRPAKLRADDLLGDKNGQTGSDSETISARPGSQLDDGNEKIGPEAVPEPEPAVDSADPTPPPPLQEYLHGAKLYVLLSAIIVPYFLMTLDQTILATVSGALAIPYITDEFHSLLDVGWYASAFQISNAALQPLTGKVYSRMNIKWTFLSFFLIFEIGSAVCGAAQSSIMLIIGRAIAGLGSSGLMNGALTILANAVPPQKQPGYIGLSLAIAQLGIVAGPLVGGALTEYASWRWCFYINLPLAVCVVPVFLLMHIPEQVAKPKWTTVLKRPFQEFDLVGFALFAPAAIMFFLALQYGGNQFAWGSATVIGLFVGAGATFGVWIGWDVYRGEDAMVPISVLRNRRVWASCSMWLFLCGTLFIPAYYLPIYFQTVLDATPLMSGVYILPIILPQMFFSILSSKAVERTGYYMPYIIFGGVVNCIGVGLTSTLDPDSSKGKWVGYEILMGVARGVSVPMAILAIQNAVPKKFIPVAMSIFVFCQTFGAAVMIVFAQTIFTNSLRNLIIDYAPSVDADFVINIGAHAVRGVLSPGDLVGVLWAYTGSLARIYYLAVGCAVASLAFAPFMGWVDVRKHEDTGDKKPVKAEKGGDEPSASVKAEV</sequence>
<evidence type="ECO:0000256" key="5">
    <source>
        <dbReference type="ARBA" id="ARBA00023136"/>
    </source>
</evidence>
<comment type="similarity">
    <text evidence="2">Belongs to the major facilitator superfamily. TCR/Tet family.</text>
</comment>
<dbReference type="EMBL" id="JAULSW010000002">
    <property type="protein sequence ID" value="KAK3389374.1"/>
    <property type="molecule type" value="Genomic_DNA"/>
</dbReference>
<keyword evidence="3 7" id="KW-0812">Transmembrane</keyword>
<feature type="transmembrane region" description="Helical" evidence="7">
    <location>
        <begin position="385"/>
        <end position="404"/>
    </location>
</feature>
<dbReference type="SUPFAM" id="SSF103473">
    <property type="entry name" value="MFS general substrate transporter"/>
    <property type="match status" value="1"/>
</dbReference>
<feature type="transmembrane region" description="Helical" evidence="7">
    <location>
        <begin position="416"/>
        <end position="434"/>
    </location>
</feature>
<dbReference type="InterPro" id="IPR011701">
    <property type="entry name" value="MFS"/>
</dbReference>
<evidence type="ECO:0000256" key="6">
    <source>
        <dbReference type="SAM" id="MobiDB-lite"/>
    </source>
</evidence>
<evidence type="ECO:0000256" key="1">
    <source>
        <dbReference type="ARBA" id="ARBA00004141"/>
    </source>
</evidence>
<feature type="transmembrane region" description="Helical" evidence="7">
    <location>
        <begin position="243"/>
        <end position="262"/>
    </location>
</feature>
<feature type="domain" description="Major facilitator superfamily (MFS) profile" evidence="8">
    <location>
        <begin position="83"/>
        <end position="577"/>
    </location>
</feature>